<dbReference type="InterPro" id="IPR000551">
    <property type="entry name" value="MerR-type_HTH_dom"/>
</dbReference>
<dbReference type="Pfam" id="PF13411">
    <property type="entry name" value="MerR_1"/>
    <property type="match status" value="1"/>
</dbReference>
<dbReference type="PANTHER" id="PTHR30204:SF82">
    <property type="entry name" value="TRANSCRIPTIONAL REGULATOR, MERR FAMILY"/>
    <property type="match status" value="1"/>
</dbReference>
<dbReference type="Proteomes" id="UP000199662">
    <property type="component" value="Unassembled WGS sequence"/>
</dbReference>
<dbReference type="PROSITE" id="PS00552">
    <property type="entry name" value="HTH_MERR_1"/>
    <property type="match status" value="1"/>
</dbReference>
<dbReference type="EMBL" id="FNZK01000007">
    <property type="protein sequence ID" value="SEJ42162.1"/>
    <property type="molecule type" value="Genomic_DNA"/>
</dbReference>
<evidence type="ECO:0000313" key="4">
    <source>
        <dbReference type="Proteomes" id="UP000199662"/>
    </source>
</evidence>
<dbReference type="PRINTS" id="PR00040">
    <property type="entry name" value="HTHMERR"/>
</dbReference>
<dbReference type="GO" id="GO:0003677">
    <property type="term" value="F:DNA binding"/>
    <property type="evidence" value="ECO:0007669"/>
    <property type="project" value="UniProtKB-KW"/>
</dbReference>
<dbReference type="Gene3D" id="1.10.1660.10">
    <property type="match status" value="1"/>
</dbReference>
<accession>A0A1H6YXQ8</accession>
<dbReference type="SUPFAM" id="SSF46955">
    <property type="entry name" value="Putative DNA-binding domain"/>
    <property type="match status" value="1"/>
</dbReference>
<organism evidence="3 4">
    <name type="scientific">Propionispira arboris</name>
    <dbReference type="NCBI Taxonomy" id="84035"/>
    <lineage>
        <taxon>Bacteria</taxon>
        <taxon>Bacillati</taxon>
        <taxon>Bacillota</taxon>
        <taxon>Negativicutes</taxon>
        <taxon>Selenomonadales</taxon>
        <taxon>Selenomonadaceae</taxon>
        <taxon>Propionispira</taxon>
    </lineage>
</organism>
<sequence length="147" mass="16951">MGCTISEAAKRSGLTAYTLRYYDKEGLLPFVDRTSAGNRDFKESDFEWLNLITCLKRTGMPVKNIREFINWCREGDATLQQRLMMFLRHQKEVQAQMAELEHCMEKINYKIWYYTKAVEAGTEAVHNKDTCETAASSTTKFITANVS</sequence>
<dbReference type="PROSITE" id="PS50937">
    <property type="entry name" value="HTH_MERR_2"/>
    <property type="match status" value="1"/>
</dbReference>
<reference evidence="3 4" key="1">
    <citation type="submission" date="2016-10" db="EMBL/GenBank/DDBJ databases">
        <authorList>
            <person name="de Groot N.N."/>
        </authorList>
    </citation>
    <scope>NUCLEOTIDE SEQUENCE [LARGE SCALE GENOMIC DNA]</scope>
    <source>
        <strain evidence="3 4">DSM 2179</strain>
    </source>
</reference>
<evidence type="ECO:0000313" key="3">
    <source>
        <dbReference type="EMBL" id="SEJ42162.1"/>
    </source>
</evidence>
<dbReference type="STRING" id="84035.SAMN05660742_10771"/>
<keyword evidence="1 3" id="KW-0238">DNA-binding</keyword>
<dbReference type="CDD" id="cd01109">
    <property type="entry name" value="HTH_YyaN"/>
    <property type="match status" value="1"/>
</dbReference>
<dbReference type="GO" id="GO:0003700">
    <property type="term" value="F:DNA-binding transcription factor activity"/>
    <property type="evidence" value="ECO:0007669"/>
    <property type="project" value="InterPro"/>
</dbReference>
<keyword evidence="4" id="KW-1185">Reference proteome</keyword>
<gene>
    <name evidence="3" type="ORF">SAMN05660742_10771</name>
</gene>
<feature type="domain" description="HTH merR-type" evidence="2">
    <location>
        <begin position="1"/>
        <end position="71"/>
    </location>
</feature>
<dbReference type="InterPro" id="IPR009061">
    <property type="entry name" value="DNA-bd_dom_put_sf"/>
</dbReference>
<dbReference type="PANTHER" id="PTHR30204">
    <property type="entry name" value="REDOX-CYCLING DRUG-SENSING TRANSCRIPTIONAL ACTIVATOR SOXR"/>
    <property type="match status" value="1"/>
</dbReference>
<dbReference type="RefSeq" id="WP_177177526.1">
    <property type="nucleotide sequence ID" value="NZ_FNZK01000007.1"/>
</dbReference>
<dbReference type="InterPro" id="IPR047057">
    <property type="entry name" value="MerR_fam"/>
</dbReference>
<evidence type="ECO:0000256" key="1">
    <source>
        <dbReference type="ARBA" id="ARBA00023125"/>
    </source>
</evidence>
<name>A0A1H6YXQ8_9FIRM</name>
<dbReference type="AlphaFoldDB" id="A0A1H6YXQ8"/>
<evidence type="ECO:0000259" key="2">
    <source>
        <dbReference type="PROSITE" id="PS50937"/>
    </source>
</evidence>
<protein>
    <submittedName>
        <fullName evidence="3">DNA-binding transcriptional regulator, MerR family</fullName>
    </submittedName>
</protein>
<proteinExistence type="predicted"/>
<dbReference type="SMART" id="SM00422">
    <property type="entry name" value="HTH_MERR"/>
    <property type="match status" value="1"/>
</dbReference>